<reference evidence="3" key="1">
    <citation type="journal article" date="2020" name="Stud. Mycol.">
        <title>101 Dothideomycetes genomes: a test case for predicting lifestyles and emergence of pathogens.</title>
        <authorList>
            <person name="Haridas S."/>
            <person name="Albert R."/>
            <person name="Binder M."/>
            <person name="Bloem J."/>
            <person name="Labutti K."/>
            <person name="Salamov A."/>
            <person name="Andreopoulos B."/>
            <person name="Baker S."/>
            <person name="Barry K."/>
            <person name="Bills G."/>
            <person name="Bluhm B."/>
            <person name="Cannon C."/>
            <person name="Castanera R."/>
            <person name="Culley D."/>
            <person name="Daum C."/>
            <person name="Ezra D."/>
            <person name="Gonzalez J."/>
            <person name="Henrissat B."/>
            <person name="Kuo A."/>
            <person name="Liang C."/>
            <person name="Lipzen A."/>
            <person name="Lutzoni F."/>
            <person name="Magnuson J."/>
            <person name="Mondo S."/>
            <person name="Nolan M."/>
            <person name="Ohm R."/>
            <person name="Pangilinan J."/>
            <person name="Park H.-J."/>
            <person name="Ramirez L."/>
            <person name="Alfaro M."/>
            <person name="Sun H."/>
            <person name="Tritt A."/>
            <person name="Yoshinaga Y."/>
            <person name="Zwiers L.-H."/>
            <person name="Turgeon B."/>
            <person name="Goodwin S."/>
            <person name="Spatafora J."/>
            <person name="Crous P."/>
            <person name="Grigoriev I."/>
        </authorList>
    </citation>
    <scope>NUCLEOTIDE SEQUENCE</scope>
    <source>
        <strain evidence="3">CBS 119687</strain>
    </source>
</reference>
<proteinExistence type="predicted"/>
<keyword evidence="2" id="KW-0472">Membrane</keyword>
<organism evidence="3 4">
    <name type="scientific">Dothidotthia symphoricarpi CBS 119687</name>
    <dbReference type="NCBI Taxonomy" id="1392245"/>
    <lineage>
        <taxon>Eukaryota</taxon>
        <taxon>Fungi</taxon>
        <taxon>Dikarya</taxon>
        <taxon>Ascomycota</taxon>
        <taxon>Pezizomycotina</taxon>
        <taxon>Dothideomycetes</taxon>
        <taxon>Pleosporomycetidae</taxon>
        <taxon>Pleosporales</taxon>
        <taxon>Dothidotthiaceae</taxon>
        <taxon>Dothidotthia</taxon>
    </lineage>
</organism>
<feature type="transmembrane region" description="Helical" evidence="2">
    <location>
        <begin position="82"/>
        <end position="104"/>
    </location>
</feature>
<evidence type="ECO:0000313" key="3">
    <source>
        <dbReference type="EMBL" id="KAF2128333.1"/>
    </source>
</evidence>
<keyword evidence="4" id="KW-1185">Reference proteome</keyword>
<keyword evidence="2" id="KW-0812">Transmembrane</keyword>
<sequence length="237" mass="25279">MSTILHTASGAVGKVGNQLQYTSNRILPPKQREETLEKIRAFVVANPKVAAFLVAQIALTGVPLVLFLAFATSVLLVSLTTALLTALTGAFLFTLFTVGFALLFVIPTLFVTSCTATFLFSWGLTGYYILQRFNEGETPVKRGTRVGDRFQDLTGGKLAWLVDGTDDASAGTGETLKVQVTNGSDAGGTPGAQVLEGSGRVKVLRITDVKKSNGTQKREEGVENGHDLVDENRNGLN</sequence>
<keyword evidence="2" id="KW-1133">Transmembrane helix</keyword>
<gene>
    <name evidence="3" type="ORF">P153DRAFT_318023</name>
</gene>
<dbReference type="OrthoDB" id="3928876at2759"/>
<feature type="region of interest" description="Disordered" evidence="1">
    <location>
        <begin position="212"/>
        <end position="237"/>
    </location>
</feature>
<name>A0A6A6AAU4_9PLEO</name>
<feature type="transmembrane region" description="Helical" evidence="2">
    <location>
        <begin position="110"/>
        <end position="130"/>
    </location>
</feature>
<dbReference type="AlphaFoldDB" id="A0A6A6AAU4"/>
<dbReference type="GeneID" id="54405477"/>
<dbReference type="RefSeq" id="XP_033522722.1">
    <property type="nucleotide sequence ID" value="XM_033665045.1"/>
</dbReference>
<dbReference type="Pfam" id="PF16015">
    <property type="entry name" value="Promethin"/>
    <property type="match status" value="1"/>
</dbReference>
<protein>
    <submittedName>
        <fullName evidence="3">Uncharacterized protein</fullName>
    </submittedName>
</protein>
<dbReference type="EMBL" id="ML977508">
    <property type="protein sequence ID" value="KAF2128333.1"/>
    <property type="molecule type" value="Genomic_DNA"/>
</dbReference>
<feature type="transmembrane region" description="Helical" evidence="2">
    <location>
        <begin position="49"/>
        <end position="70"/>
    </location>
</feature>
<dbReference type="Proteomes" id="UP000799771">
    <property type="component" value="Unassembled WGS sequence"/>
</dbReference>
<evidence type="ECO:0000313" key="4">
    <source>
        <dbReference type="Proteomes" id="UP000799771"/>
    </source>
</evidence>
<evidence type="ECO:0000256" key="2">
    <source>
        <dbReference type="SAM" id="Phobius"/>
    </source>
</evidence>
<accession>A0A6A6AAU4</accession>
<evidence type="ECO:0000256" key="1">
    <source>
        <dbReference type="SAM" id="MobiDB-lite"/>
    </source>
</evidence>